<dbReference type="AlphaFoldDB" id="A0A4Y8LPX6"/>
<evidence type="ECO:0000313" key="1">
    <source>
        <dbReference type="EMBL" id="TFE23376.1"/>
    </source>
</evidence>
<name>A0A4Y8LPX6_9BACL</name>
<dbReference type="Proteomes" id="UP000297900">
    <property type="component" value="Unassembled WGS sequence"/>
</dbReference>
<reference evidence="1 2" key="1">
    <citation type="submission" date="2019-03" db="EMBL/GenBank/DDBJ databases">
        <title>Cohnella endophytica sp. nov., a novel endophytic bacterium isolated from bark of Sonneratia apetala.</title>
        <authorList>
            <person name="Tuo L."/>
        </authorList>
    </citation>
    <scope>NUCLEOTIDE SEQUENCE [LARGE SCALE GENOMIC DNA]</scope>
    <source>
        <strain evidence="1 2">CCTCC AB 208254</strain>
    </source>
</reference>
<dbReference type="EMBL" id="SOMN01000035">
    <property type="protein sequence ID" value="TFE23376.1"/>
    <property type="molecule type" value="Genomic_DNA"/>
</dbReference>
<dbReference type="OrthoDB" id="2679013at2"/>
<comment type="caution">
    <text evidence="1">The sequence shown here is derived from an EMBL/GenBank/DDBJ whole genome shotgun (WGS) entry which is preliminary data.</text>
</comment>
<organism evidence="1 2">
    <name type="scientific">Cohnella luojiensis</name>
    <dbReference type="NCBI Taxonomy" id="652876"/>
    <lineage>
        <taxon>Bacteria</taxon>
        <taxon>Bacillati</taxon>
        <taxon>Bacillota</taxon>
        <taxon>Bacilli</taxon>
        <taxon>Bacillales</taxon>
        <taxon>Paenibacillaceae</taxon>
        <taxon>Cohnella</taxon>
    </lineage>
</organism>
<proteinExistence type="predicted"/>
<protein>
    <submittedName>
        <fullName evidence="1">Uncharacterized protein</fullName>
    </submittedName>
</protein>
<keyword evidence="2" id="KW-1185">Reference proteome</keyword>
<sequence length="280" mass="30981">MQMPYGKRMTAPIALFVVILCALLVATPFSGVSAASAIELTAPVKADFDKAVASITDKEMSAKLGALYGDFGTLLKQDKTDEAKIKALHYRNEEDLILLRKQIRLIDADKLSKLGNQVKATKERYKPLFEAYTLVNKQITIARSLKNKALSALLRAQADALKLSVQFAREDIKAKEALYSSAKSATARTIKTARELLEAIDPLKVQIKAQRSAAKLPRSSLAPLWTNFKYAIKKREAKGTLDALSTLVMLARQIVDQQQKIYALEVRIGDIIATTKARYL</sequence>
<evidence type="ECO:0000313" key="2">
    <source>
        <dbReference type="Proteomes" id="UP000297900"/>
    </source>
</evidence>
<dbReference type="RefSeq" id="WP_135153892.1">
    <property type="nucleotide sequence ID" value="NZ_SOMN01000035.1"/>
</dbReference>
<gene>
    <name evidence="1" type="ORF">E2980_19375</name>
</gene>
<accession>A0A4Y8LPX6</accession>